<evidence type="ECO:0000256" key="6">
    <source>
        <dbReference type="ARBA" id="ARBA00022833"/>
    </source>
</evidence>
<dbReference type="InterPro" id="IPR001915">
    <property type="entry name" value="Peptidase_M48"/>
</dbReference>
<keyword evidence="13" id="KW-1185">Reference proteome</keyword>
<reference evidence="12" key="1">
    <citation type="submission" date="2021-03" db="EMBL/GenBank/DDBJ databases">
        <authorList>
            <person name="Wang G."/>
        </authorList>
    </citation>
    <scope>NUCLEOTIDE SEQUENCE</scope>
    <source>
        <strain evidence="12">KCTC 12899</strain>
    </source>
</reference>
<accession>A0A8J7Q5K6</accession>
<dbReference type="Gene3D" id="2.30.30.380">
    <property type="entry name" value="Zn-finger domain of Sec23/24"/>
    <property type="match status" value="1"/>
</dbReference>
<dbReference type="PANTHER" id="PTHR43221">
    <property type="entry name" value="PROTEASE HTPX"/>
    <property type="match status" value="1"/>
</dbReference>
<evidence type="ECO:0000256" key="7">
    <source>
        <dbReference type="ARBA" id="ARBA00022989"/>
    </source>
</evidence>
<comment type="caution">
    <text evidence="12">The sequence shown here is derived from an EMBL/GenBank/DDBJ whole genome shotgun (WGS) entry which is preliminary data.</text>
</comment>
<dbReference type="AlphaFoldDB" id="A0A8J7Q5K6"/>
<keyword evidence="6 10" id="KW-0862">Zinc</keyword>
<keyword evidence="4" id="KW-0479">Metal-binding</keyword>
<evidence type="ECO:0000313" key="13">
    <source>
        <dbReference type="Proteomes" id="UP000664417"/>
    </source>
</evidence>
<dbReference type="GO" id="GO:0006508">
    <property type="term" value="P:proteolysis"/>
    <property type="evidence" value="ECO:0007669"/>
    <property type="project" value="UniProtKB-KW"/>
</dbReference>
<evidence type="ECO:0000256" key="1">
    <source>
        <dbReference type="ARBA" id="ARBA00022475"/>
    </source>
</evidence>
<dbReference type="PANTHER" id="PTHR43221:SF3">
    <property type="entry name" value="SLL1280 PROTEIN"/>
    <property type="match status" value="1"/>
</dbReference>
<evidence type="ECO:0000256" key="4">
    <source>
        <dbReference type="ARBA" id="ARBA00022723"/>
    </source>
</evidence>
<dbReference type="InterPro" id="IPR011723">
    <property type="entry name" value="Znf/thioredoxin_put"/>
</dbReference>
<dbReference type="Proteomes" id="UP000664417">
    <property type="component" value="Unassembled WGS sequence"/>
</dbReference>
<gene>
    <name evidence="12" type="ORF">J3U88_20355</name>
</gene>
<keyword evidence="3" id="KW-0812">Transmembrane</keyword>
<dbReference type="NCBIfam" id="TIGR02098">
    <property type="entry name" value="MJ0042_CXXC"/>
    <property type="match status" value="1"/>
</dbReference>
<protein>
    <submittedName>
        <fullName evidence="12">M48 family metalloprotease</fullName>
    </submittedName>
</protein>
<keyword evidence="1" id="KW-1003">Cell membrane</keyword>
<evidence type="ECO:0000256" key="2">
    <source>
        <dbReference type="ARBA" id="ARBA00022670"/>
    </source>
</evidence>
<evidence type="ECO:0000256" key="5">
    <source>
        <dbReference type="ARBA" id="ARBA00022801"/>
    </source>
</evidence>
<feature type="domain" description="Peptidase M48" evidence="11">
    <location>
        <begin position="111"/>
        <end position="306"/>
    </location>
</feature>
<dbReference type="InterPro" id="IPR050083">
    <property type="entry name" value="HtpX_protease"/>
</dbReference>
<dbReference type="EMBL" id="JAFREP010000020">
    <property type="protein sequence ID" value="MBO1320842.1"/>
    <property type="molecule type" value="Genomic_DNA"/>
</dbReference>
<keyword evidence="5 10" id="KW-0378">Hydrolase</keyword>
<evidence type="ECO:0000256" key="10">
    <source>
        <dbReference type="RuleBase" id="RU003983"/>
    </source>
</evidence>
<dbReference type="GO" id="GO:0004222">
    <property type="term" value="F:metalloendopeptidase activity"/>
    <property type="evidence" value="ECO:0007669"/>
    <property type="project" value="InterPro"/>
</dbReference>
<evidence type="ECO:0000256" key="3">
    <source>
        <dbReference type="ARBA" id="ARBA00022692"/>
    </source>
</evidence>
<dbReference type="GO" id="GO:0046872">
    <property type="term" value="F:metal ion binding"/>
    <property type="evidence" value="ECO:0007669"/>
    <property type="project" value="UniProtKB-KW"/>
</dbReference>
<evidence type="ECO:0000256" key="9">
    <source>
        <dbReference type="ARBA" id="ARBA00023136"/>
    </source>
</evidence>
<organism evidence="12 13">
    <name type="scientific">Acanthopleuribacter pedis</name>
    <dbReference type="NCBI Taxonomy" id="442870"/>
    <lineage>
        <taxon>Bacteria</taxon>
        <taxon>Pseudomonadati</taxon>
        <taxon>Acidobacteriota</taxon>
        <taxon>Holophagae</taxon>
        <taxon>Acanthopleuribacterales</taxon>
        <taxon>Acanthopleuribacteraceae</taxon>
        <taxon>Acanthopleuribacter</taxon>
    </lineage>
</organism>
<evidence type="ECO:0000256" key="8">
    <source>
        <dbReference type="ARBA" id="ARBA00023049"/>
    </source>
</evidence>
<evidence type="ECO:0000313" key="12">
    <source>
        <dbReference type="EMBL" id="MBO1320842.1"/>
    </source>
</evidence>
<keyword evidence="7" id="KW-1133">Transmembrane helix</keyword>
<comment type="similarity">
    <text evidence="10">Belongs to the peptidase M48 family.</text>
</comment>
<keyword evidence="2 10" id="KW-0645">Protease</keyword>
<dbReference type="RefSeq" id="WP_207860811.1">
    <property type="nucleotide sequence ID" value="NZ_JAFREP010000020.1"/>
</dbReference>
<keyword evidence="8 10" id="KW-0482">Metalloprotease</keyword>
<name>A0A8J7Q5K6_9BACT</name>
<comment type="cofactor">
    <cofactor evidence="10">
        <name>Zn(2+)</name>
        <dbReference type="ChEBI" id="CHEBI:29105"/>
    </cofactor>
    <text evidence="10">Binds 1 zinc ion per subunit.</text>
</comment>
<dbReference type="Gene3D" id="3.30.2010.10">
    <property type="entry name" value="Metalloproteases ('zincins'), catalytic domain"/>
    <property type="match status" value="1"/>
</dbReference>
<proteinExistence type="inferred from homology"/>
<dbReference type="CDD" id="cd07325">
    <property type="entry name" value="M48_Ste24p_like"/>
    <property type="match status" value="1"/>
</dbReference>
<evidence type="ECO:0000259" key="11">
    <source>
        <dbReference type="Pfam" id="PF01435"/>
    </source>
</evidence>
<sequence>MTIEVEPRIFACPNCGGKNRLNPLKIASKLDKVRCGSCGTSLFLGPHDPLLEISSTAYEHHLDRRALEMLRRVPGVNSILRFILRELSERRLRMLFLQTAVKVHDKHLTKLHDMNVRACTLLDMELMPELYVMHDPMPNAMAIGVDDPFVVLTSGLLDQMDEDQIRGVIGHELGHIHAGHQLYRTALYLLINLADRLLGSIIPMREAAMFAIVQALQYWSRCSELTADRAQMLVQRNFDRFVHCEMRLAGGSRFTNPDLDAEQFLLQAQEATRVQEENFLNKIYAGMQASNASHPFPVWRAGHMLTWVGEGSYLDILSGNFARKNQEPAPPVLDEEDLEGKESLSPVRKMLDELRGVLGR</sequence>
<keyword evidence="9" id="KW-0472">Membrane</keyword>
<dbReference type="Pfam" id="PF01435">
    <property type="entry name" value="Peptidase_M48"/>
    <property type="match status" value="1"/>
</dbReference>